<accession>A0A1I1NN95</accession>
<dbReference type="InterPro" id="IPR011032">
    <property type="entry name" value="GroES-like_sf"/>
</dbReference>
<keyword evidence="2" id="KW-0560">Oxidoreductase</keyword>
<dbReference type="GO" id="GO:0008270">
    <property type="term" value="F:zinc ion binding"/>
    <property type="evidence" value="ECO:0007669"/>
    <property type="project" value="InterPro"/>
</dbReference>
<evidence type="ECO:0000256" key="1">
    <source>
        <dbReference type="ARBA" id="ARBA00022857"/>
    </source>
</evidence>
<evidence type="ECO:0000313" key="5">
    <source>
        <dbReference type="Proteomes" id="UP000198611"/>
    </source>
</evidence>
<sequence>MRAVRIHEPGGPEQLRYEEVPDPLIERPGQVKVAIRAAGVNPVDTKVRQKGPMFAEGLPFIPGCDAAGEIVEVGEGVTERAVGDRIFFCHGGLGSAPGTYAEFAVLDAARTRPLPDSVDFETAAAAPLVAITAWESLFDRARLQAGQTLLVHAGAGGVGHVAIQLARLQGARVATTVGSRNHLGFVAGLGAEEIIVYTERDFVDATLAWTEGRGVEVALDTVGGATWRRTVEAVAYYGDLVTLLDPGEVDLTEARTRNLRLSFELMLTPQLRGLTEALDHQGEILDQCARWLASGELRVELAESLALEQVVEAHRRLESGGMQGKLILRP</sequence>
<reference evidence="4 5" key="1">
    <citation type="submission" date="2016-10" db="EMBL/GenBank/DDBJ databases">
        <authorList>
            <person name="de Groot N.N."/>
        </authorList>
    </citation>
    <scope>NUCLEOTIDE SEQUENCE [LARGE SCALE GENOMIC DNA]</scope>
    <source>
        <strain evidence="4 5">HL3</strain>
    </source>
</reference>
<dbReference type="CDD" id="cd08272">
    <property type="entry name" value="MDR6"/>
    <property type="match status" value="1"/>
</dbReference>
<feature type="domain" description="Enoyl reductase (ER)" evidence="3">
    <location>
        <begin position="10"/>
        <end position="328"/>
    </location>
</feature>
<proteinExistence type="predicted"/>
<dbReference type="PANTHER" id="PTHR48106:SF13">
    <property type="entry name" value="QUINONE OXIDOREDUCTASE-RELATED"/>
    <property type="match status" value="1"/>
</dbReference>
<dbReference type="InterPro" id="IPR020843">
    <property type="entry name" value="ER"/>
</dbReference>
<organism evidence="4 5">
    <name type="scientific">Thiohalospira halophila DSM 15071</name>
    <dbReference type="NCBI Taxonomy" id="1123397"/>
    <lineage>
        <taxon>Bacteria</taxon>
        <taxon>Pseudomonadati</taxon>
        <taxon>Pseudomonadota</taxon>
        <taxon>Gammaproteobacteria</taxon>
        <taxon>Thiohalospirales</taxon>
        <taxon>Thiohalospiraceae</taxon>
        <taxon>Thiohalospira</taxon>
    </lineage>
</organism>
<gene>
    <name evidence="4" type="ORF">SAMN05660831_00359</name>
</gene>
<dbReference type="Gene3D" id="3.40.50.720">
    <property type="entry name" value="NAD(P)-binding Rossmann-like Domain"/>
    <property type="match status" value="1"/>
</dbReference>
<dbReference type="EMBL" id="FOMJ01000001">
    <property type="protein sequence ID" value="SFC99154.1"/>
    <property type="molecule type" value="Genomic_DNA"/>
</dbReference>
<keyword evidence="1" id="KW-0521">NADP</keyword>
<dbReference type="Pfam" id="PF13602">
    <property type="entry name" value="ADH_zinc_N_2"/>
    <property type="match status" value="1"/>
</dbReference>
<dbReference type="GO" id="GO:0035925">
    <property type="term" value="F:mRNA 3'-UTR AU-rich region binding"/>
    <property type="evidence" value="ECO:0007669"/>
    <property type="project" value="TreeGrafter"/>
</dbReference>
<dbReference type="AlphaFoldDB" id="A0A1I1NN95"/>
<dbReference type="InterPro" id="IPR002364">
    <property type="entry name" value="Quin_OxRdtase/zeta-crystal_CS"/>
</dbReference>
<evidence type="ECO:0000256" key="2">
    <source>
        <dbReference type="ARBA" id="ARBA00023002"/>
    </source>
</evidence>
<dbReference type="OrthoDB" id="9785812at2"/>
<dbReference type="GO" id="GO:0005829">
    <property type="term" value="C:cytosol"/>
    <property type="evidence" value="ECO:0007669"/>
    <property type="project" value="TreeGrafter"/>
</dbReference>
<evidence type="ECO:0000259" key="3">
    <source>
        <dbReference type="SMART" id="SM00829"/>
    </source>
</evidence>
<dbReference type="SUPFAM" id="SSF50129">
    <property type="entry name" value="GroES-like"/>
    <property type="match status" value="1"/>
</dbReference>
<dbReference type="GO" id="GO:0070402">
    <property type="term" value="F:NADPH binding"/>
    <property type="evidence" value="ECO:0007669"/>
    <property type="project" value="TreeGrafter"/>
</dbReference>
<dbReference type="PROSITE" id="PS01162">
    <property type="entry name" value="QOR_ZETA_CRYSTAL"/>
    <property type="match status" value="1"/>
</dbReference>
<dbReference type="Proteomes" id="UP000198611">
    <property type="component" value="Unassembled WGS sequence"/>
</dbReference>
<dbReference type="RefSeq" id="WP_093427032.1">
    <property type="nucleotide sequence ID" value="NZ_FOMJ01000001.1"/>
</dbReference>
<dbReference type="PANTHER" id="PTHR48106">
    <property type="entry name" value="QUINONE OXIDOREDUCTASE PIG3-RELATED"/>
    <property type="match status" value="1"/>
</dbReference>
<keyword evidence="5" id="KW-1185">Reference proteome</keyword>
<name>A0A1I1NN95_9GAMM</name>
<dbReference type="STRING" id="1123397.SAMN05660831_00359"/>
<dbReference type="SUPFAM" id="SSF51735">
    <property type="entry name" value="NAD(P)-binding Rossmann-fold domains"/>
    <property type="match status" value="1"/>
</dbReference>
<dbReference type="SMART" id="SM00829">
    <property type="entry name" value="PKS_ER"/>
    <property type="match status" value="1"/>
</dbReference>
<dbReference type="InterPro" id="IPR036291">
    <property type="entry name" value="NAD(P)-bd_dom_sf"/>
</dbReference>
<protein>
    <submittedName>
        <fullName evidence="4">NADPH2:quinone reductase</fullName>
    </submittedName>
</protein>
<dbReference type="Gene3D" id="3.90.180.10">
    <property type="entry name" value="Medium-chain alcohol dehydrogenases, catalytic domain"/>
    <property type="match status" value="1"/>
</dbReference>
<dbReference type="InterPro" id="IPR013154">
    <property type="entry name" value="ADH-like_N"/>
</dbReference>
<dbReference type="GO" id="GO:0003960">
    <property type="term" value="F:quinone reductase (NADPH) activity"/>
    <property type="evidence" value="ECO:0007669"/>
    <property type="project" value="TreeGrafter"/>
</dbReference>
<evidence type="ECO:0000313" key="4">
    <source>
        <dbReference type="EMBL" id="SFC99154.1"/>
    </source>
</evidence>
<dbReference type="Pfam" id="PF08240">
    <property type="entry name" value="ADH_N"/>
    <property type="match status" value="1"/>
</dbReference>